<accession>A0A1A3C6A1</accession>
<dbReference type="RefSeq" id="WP_065121456.1">
    <property type="nucleotide sequence ID" value="NZ_LZKQ01000162.1"/>
</dbReference>
<feature type="transmembrane region" description="Helical" evidence="3">
    <location>
        <begin position="7"/>
        <end position="28"/>
    </location>
</feature>
<comment type="caution">
    <text evidence="4">The sequence shown here is derived from an EMBL/GenBank/DDBJ whole genome shotgun (WGS) entry which is preliminary data.</text>
</comment>
<keyword evidence="3" id="KW-0812">Transmembrane</keyword>
<feature type="transmembrane region" description="Helical" evidence="3">
    <location>
        <begin position="77"/>
        <end position="96"/>
    </location>
</feature>
<keyword evidence="3" id="KW-1133">Transmembrane helix</keyword>
<organism evidence="4 5">
    <name type="scientific">Mycobacterium asiaticum</name>
    <dbReference type="NCBI Taxonomy" id="1790"/>
    <lineage>
        <taxon>Bacteria</taxon>
        <taxon>Bacillati</taxon>
        <taxon>Actinomycetota</taxon>
        <taxon>Actinomycetes</taxon>
        <taxon>Mycobacteriales</taxon>
        <taxon>Mycobacteriaceae</taxon>
        <taxon>Mycobacterium</taxon>
    </lineage>
</organism>
<dbReference type="GO" id="GO:0016020">
    <property type="term" value="C:membrane"/>
    <property type="evidence" value="ECO:0007669"/>
    <property type="project" value="UniProtKB-SubCell"/>
</dbReference>
<reference evidence="4 5" key="1">
    <citation type="submission" date="2016-06" db="EMBL/GenBank/DDBJ databases">
        <authorList>
            <person name="Kjaerup R.B."/>
            <person name="Dalgaard T.S."/>
            <person name="Juul-Madsen H.R."/>
        </authorList>
    </citation>
    <scope>NUCLEOTIDE SEQUENCE [LARGE SCALE GENOMIC DNA]</scope>
    <source>
        <strain evidence="4 5">1081914.2</strain>
    </source>
</reference>
<name>A0A1A3C6A1_MYCAS</name>
<comment type="subcellular location">
    <subcellularLocation>
        <location evidence="1">Membrane</location>
    </subcellularLocation>
</comment>
<dbReference type="OrthoDB" id="4761631at2"/>
<keyword evidence="2 3" id="KW-0472">Membrane</keyword>
<dbReference type="eggNOG" id="ENOG5030R82">
    <property type="taxonomic scope" value="Bacteria"/>
</dbReference>
<evidence type="ECO:0008006" key="6">
    <source>
        <dbReference type="Google" id="ProtNLM"/>
    </source>
</evidence>
<dbReference type="AlphaFoldDB" id="A0A1A3C6A1"/>
<dbReference type="STRING" id="1790.A5645_01040"/>
<evidence type="ECO:0000256" key="2">
    <source>
        <dbReference type="ARBA" id="ARBA00023136"/>
    </source>
</evidence>
<evidence type="ECO:0000313" key="4">
    <source>
        <dbReference type="EMBL" id="OBI82629.1"/>
    </source>
</evidence>
<feature type="transmembrane region" description="Helical" evidence="3">
    <location>
        <begin position="34"/>
        <end position="56"/>
    </location>
</feature>
<dbReference type="Proteomes" id="UP000093795">
    <property type="component" value="Unassembled WGS sequence"/>
</dbReference>
<protein>
    <recommendedName>
        <fullName evidence="6">Transmembrane protein</fullName>
    </recommendedName>
</protein>
<gene>
    <name evidence="4" type="ORF">A9X01_22050</name>
</gene>
<evidence type="ECO:0000256" key="1">
    <source>
        <dbReference type="ARBA" id="ARBA00004370"/>
    </source>
</evidence>
<dbReference type="PANTHER" id="PTHR37042:SF4">
    <property type="entry name" value="OUTER MEMBRANE PROTEIN RV1973"/>
    <property type="match status" value="1"/>
</dbReference>
<evidence type="ECO:0000256" key="3">
    <source>
        <dbReference type="SAM" id="Phobius"/>
    </source>
</evidence>
<proteinExistence type="predicted"/>
<evidence type="ECO:0000313" key="5">
    <source>
        <dbReference type="Proteomes" id="UP000093795"/>
    </source>
</evidence>
<dbReference type="EMBL" id="LZKQ01000162">
    <property type="protein sequence ID" value="OBI82629.1"/>
    <property type="molecule type" value="Genomic_DNA"/>
</dbReference>
<dbReference type="PANTHER" id="PTHR37042">
    <property type="entry name" value="OUTER MEMBRANE PROTEIN RV1973"/>
    <property type="match status" value="1"/>
</dbReference>
<sequence length="228" mass="23948">MRNAWRLFAFDILAPLAAITALVAIGGVLAWPRWWVAVGTALVLLVVEGVAINFWLLRRDAVTVGTDDDAPALRLAVVFLATAALGAAVVTGYTHWTTKDEDFKRDSVAVTQVATGLAEAVASFSPTAPAASIDRAAGLMVPERAGKFKEEFTKSSAEMVQQKVSVQAATLAAGVEAIGPSAASVAVVLRVTKNAPGQPTSQANPAVRVTLTKRGNDWLVNDFVPIGR</sequence>